<accession>A0ABP8JM96</accession>
<feature type="region of interest" description="Disordered" evidence="1">
    <location>
        <begin position="1"/>
        <end position="29"/>
    </location>
</feature>
<evidence type="ECO:0000256" key="1">
    <source>
        <dbReference type="SAM" id="MobiDB-lite"/>
    </source>
</evidence>
<comment type="caution">
    <text evidence="3">The sequence shown here is derived from an EMBL/GenBank/DDBJ whole genome shotgun (WGS) entry which is preliminary data.</text>
</comment>
<dbReference type="Gene3D" id="1.20.1260.10">
    <property type="match status" value="1"/>
</dbReference>
<evidence type="ECO:0000259" key="2">
    <source>
        <dbReference type="Pfam" id="PF09537"/>
    </source>
</evidence>
<dbReference type="InterPro" id="IPR011971">
    <property type="entry name" value="CHP02284"/>
</dbReference>
<dbReference type="EMBL" id="BAABHA010000015">
    <property type="protein sequence ID" value="GAA4393164.1"/>
    <property type="molecule type" value="Genomic_DNA"/>
</dbReference>
<dbReference type="InterPro" id="IPR019052">
    <property type="entry name" value="DUF2383"/>
</dbReference>
<protein>
    <recommendedName>
        <fullName evidence="2">DUF2383 domain-containing protein</fullName>
    </recommendedName>
</protein>
<feature type="domain" description="DUF2383" evidence="2">
    <location>
        <begin position="99"/>
        <end position="206"/>
    </location>
</feature>
<dbReference type="Proteomes" id="UP001500454">
    <property type="component" value="Unassembled WGS sequence"/>
</dbReference>
<feature type="compositionally biased region" description="Low complexity" evidence="1">
    <location>
        <begin position="8"/>
        <end position="22"/>
    </location>
</feature>
<dbReference type="InterPro" id="IPR012347">
    <property type="entry name" value="Ferritin-like"/>
</dbReference>
<evidence type="ECO:0000313" key="4">
    <source>
        <dbReference type="Proteomes" id="UP001500454"/>
    </source>
</evidence>
<keyword evidence="4" id="KW-1185">Reference proteome</keyword>
<proteinExistence type="predicted"/>
<evidence type="ECO:0000313" key="3">
    <source>
        <dbReference type="EMBL" id="GAA4393164.1"/>
    </source>
</evidence>
<sequence>MTQPQQPTGSNYSSTSSTQSTSAGGGSVLDQASQWLGQGRVSDLLNQLPQSFKDTGNQALTSFNKLSTTQKVVGGALIALGVGYLATSGKSRKNGSQAATLHELLLFVNDRIEGYQRAVDESQDPQLRGYYKQLVSQSQRFANELNQYLRQQGGHRETGTTLKGKLYRGWMETKAALTGYSEQAILGSNVYGEEWALKAYEDALNDHTLTGHLRQVVEQQYAQSQKTYYELKKLEAKHQSL</sequence>
<dbReference type="RefSeq" id="WP_345227874.1">
    <property type="nucleotide sequence ID" value="NZ_BAABHA010000015.1"/>
</dbReference>
<dbReference type="NCBIfam" id="TIGR02284">
    <property type="entry name" value="PA2169 family four-helix-bundle protein"/>
    <property type="match status" value="1"/>
</dbReference>
<gene>
    <name evidence="3" type="ORF">GCM10023186_44480</name>
</gene>
<dbReference type="Pfam" id="PF09537">
    <property type="entry name" value="DUF2383"/>
    <property type="match status" value="1"/>
</dbReference>
<reference evidence="4" key="1">
    <citation type="journal article" date="2019" name="Int. J. Syst. Evol. Microbiol.">
        <title>The Global Catalogue of Microorganisms (GCM) 10K type strain sequencing project: providing services to taxonomists for standard genome sequencing and annotation.</title>
        <authorList>
            <consortium name="The Broad Institute Genomics Platform"/>
            <consortium name="The Broad Institute Genome Sequencing Center for Infectious Disease"/>
            <person name="Wu L."/>
            <person name="Ma J."/>
        </authorList>
    </citation>
    <scope>NUCLEOTIDE SEQUENCE [LARGE SCALE GENOMIC DNA]</scope>
    <source>
        <strain evidence="4">JCM 17924</strain>
    </source>
</reference>
<organism evidence="3 4">
    <name type="scientific">Hymenobacter koreensis</name>
    <dbReference type="NCBI Taxonomy" id="1084523"/>
    <lineage>
        <taxon>Bacteria</taxon>
        <taxon>Pseudomonadati</taxon>
        <taxon>Bacteroidota</taxon>
        <taxon>Cytophagia</taxon>
        <taxon>Cytophagales</taxon>
        <taxon>Hymenobacteraceae</taxon>
        <taxon>Hymenobacter</taxon>
    </lineage>
</organism>
<name>A0ABP8JM96_9BACT</name>